<dbReference type="PANTHER" id="PTHR43847">
    <property type="entry name" value="BLL3993 PROTEIN"/>
    <property type="match status" value="1"/>
</dbReference>
<evidence type="ECO:0000256" key="3">
    <source>
        <dbReference type="ARBA" id="ARBA00022989"/>
    </source>
</evidence>
<evidence type="ECO:0000256" key="4">
    <source>
        <dbReference type="ARBA" id="ARBA00023136"/>
    </source>
</evidence>
<gene>
    <name evidence="7" type="primary">B0BER9</name>
</gene>
<dbReference type="GO" id="GO:0032259">
    <property type="term" value="P:methylation"/>
    <property type="evidence" value="ECO:0007669"/>
    <property type="project" value="UniProtKB-KW"/>
</dbReference>
<sequence length="253" mass="27408">MAFLAPALSTPLLKVPLLLGHAAWTYHGMTPPKPPAHAAELKRIGSTPDFLSKSRFPSALRACSATAKLILCSVALTEAAVILAHHYPSPLSARLLRDVAHVLPSDPALSLAMTPLSALACALGIAGGAIRVWCHQTLGRFFTWEVAVRDGHELVTCGPYALVRHPSYTGWVLLIAGNFLLLASPHSLFAEAGLWRSAGGRAVAGTVMAYLGWVTMHLVRRTASEDEILRNEFGGRWDEWAARTPYRLIPFVY</sequence>
<dbReference type="InterPro" id="IPR052527">
    <property type="entry name" value="Metal_cation-efflux_comp"/>
</dbReference>
<reference evidence="7" key="1">
    <citation type="submission" date="2019-10" db="EMBL/GenBank/DDBJ databases">
        <authorList>
            <person name="Nor Muhammad N."/>
        </authorList>
    </citation>
    <scope>NUCLEOTIDE SEQUENCE</scope>
</reference>
<dbReference type="GO" id="GO:0005789">
    <property type="term" value="C:endoplasmic reticulum membrane"/>
    <property type="evidence" value="ECO:0007669"/>
    <property type="project" value="UniProtKB-SubCell"/>
</dbReference>
<keyword evidence="5" id="KW-0489">Methyltransferase</keyword>
<dbReference type="AlphaFoldDB" id="A0A5K1JVV6"/>
<evidence type="ECO:0000256" key="2">
    <source>
        <dbReference type="ARBA" id="ARBA00022692"/>
    </source>
</evidence>
<dbReference type="InterPro" id="IPR007269">
    <property type="entry name" value="ICMT_MeTrfase"/>
</dbReference>
<name>A0A5K1JVV6_9APHY</name>
<comment type="similarity">
    <text evidence="5">Belongs to the class VI-like SAM-binding methyltransferase superfamily. Isoprenylcysteine carboxyl methyltransferase family.</text>
</comment>
<proteinExistence type="inferred from homology"/>
<dbReference type="EMBL" id="LR725597">
    <property type="protein sequence ID" value="VWO96389.1"/>
    <property type="molecule type" value="Genomic_DNA"/>
</dbReference>
<keyword evidence="5" id="KW-0808">Transferase</keyword>
<dbReference type="PANTHER" id="PTHR43847:SF1">
    <property type="entry name" value="BLL3993 PROTEIN"/>
    <property type="match status" value="1"/>
</dbReference>
<evidence type="ECO:0000313" key="7">
    <source>
        <dbReference type="EMBL" id="VWO96389.1"/>
    </source>
</evidence>
<evidence type="ECO:0000256" key="5">
    <source>
        <dbReference type="RuleBase" id="RU362022"/>
    </source>
</evidence>
<protein>
    <recommendedName>
        <fullName evidence="5">Protein-S-isoprenylcysteine O-methyltransferase</fullName>
        <ecNumber evidence="5">2.1.1.100</ecNumber>
    </recommendedName>
</protein>
<keyword evidence="2" id="KW-0812">Transmembrane</keyword>
<dbReference type="GO" id="GO:0004671">
    <property type="term" value="F:protein C-terminal S-isoprenylcysteine carboxyl O-methyltransferase activity"/>
    <property type="evidence" value="ECO:0007669"/>
    <property type="project" value="UniProtKB-EC"/>
</dbReference>
<evidence type="ECO:0000256" key="6">
    <source>
        <dbReference type="SAM" id="SignalP"/>
    </source>
</evidence>
<feature type="chain" id="PRO_5023844033" description="Protein-S-isoprenylcysteine O-methyltransferase" evidence="6">
    <location>
        <begin position="23"/>
        <end position="253"/>
    </location>
</feature>
<keyword evidence="4" id="KW-0472">Membrane</keyword>
<keyword evidence="5" id="KW-0256">Endoplasmic reticulum</keyword>
<comment type="catalytic activity">
    <reaction evidence="5">
        <text>[protein]-C-terminal S-[(2E,6E)-farnesyl]-L-cysteine + S-adenosyl-L-methionine = [protein]-C-terminal S-[(2E,6E)-farnesyl]-L-cysteine methyl ester + S-adenosyl-L-homocysteine</text>
        <dbReference type="Rhea" id="RHEA:21672"/>
        <dbReference type="Rhea" id="RHEA-COMP:12125"/>
        <dbReference type="Rhea" id="RHEA-COMP:12126"/>
        <dbReference type="ChEBI" id="CHEBI:57856"/>
        <dbReference type="ChEBI" id="CHEBI:59789"/>
        <dbReference type="ChEBI" id="CHEBI:90510"/>
        <dbReference type="ChEBI" id="CHEBI:90511"/>
        <dbReference type="EC" id="2.1.1.100"/>
    </reaction>
</comment>
<keyword evidence="3" id="KW-1133">Transmembrane helix</keyword>
<accession>A0A5K1JVV6</accession>
<dbReference type="Pfam" id="PF04140">
    <property type="entry name" value="ICMT"/>
    <property type="match status" value="1"/>
</dbReference>
<feature type="signal peptide" evidence="6">
    <location>
        <begin position="1"/>
        <end position="22"/>
    </location>
</feature>
<dbReference type="EC" id="2.1.1.100" evidence="5"/>
<comment type="subcellular location">
    <subcellularLocation>
        <location evidence="5">Endoplasmic reticulum membrane</location>
        <topology evidence="5">Multi-pass membrane protein</topology>
    </subcellularLocation>
    <subcellularLocation>
        <location evidence="1">Membrane</location>
        <topology evidence="1">Multi-pass membrane protein</topology>
    </subcellularLocation>
</comment>
<keyword evidence="6" id="KW-0732">Signal</keyword>
<dbReference type="Gene3D" id="1.20.120.1630">
    <property type="match status" value="1"/>
</dbReference>
<evidence type="ECO:0000256" key="1">
    <source>
        <dbReference type="ARBA" id="ARBA00004141"/>
    </source>
</evidence>
<organism evidence="7">
    <name type="scientific">Ganoderma boninense</name>
    <dbReference type="NCBI Taxonomy" id="34458"/>
    <lineage>
        <taxon>Eukaryota</taxon>
        <taxon>Fungi</taxon>
        <taxon>Dikarya</taxon>
        <taxon>Basidiomycota</taxon>
        <taxon>Agaricomycotina</taxon>
        <taxon>Agaricomycetes</taxon>
        <taxon>Polyporales</taxon>
        <taxon>Polyporaceae</taxon>
        <taxon>Ganoderma</taxon>
    </lineage>
</organism>
<keyword evidence="5" id="KW-0949">S-adenosyl-L-methionine</keyword>